<evidence type="ECO:0000259" key="2">
    <source>
        <dbReference type="Pfam" id="PF05057"/>
    </source>
</evidence>
<comment type="similarity">
    <text evidence="1">Belongs to the putative lipase ROG1 family.</text>
</comment>
<dbReference type="OrthoDB" id="5592486at2759"/>
<dbReference type="InterPro" id="IPR007751">
    <property type="entry name" value="DUF676_lipase-like"/>
</dbReference>
<dbReference type="STRING" id="1071383.J7S2V9"/>
<dbReference type="Proteomes" id="UP000006310">
    <property type="component" value="Chromosome 1"/>
</dbReference>
<reference evidence="4" key="2">
    <citation type="submission" date="2012-08" db="EMBL/GenBank/DDBJ databases">
        <title>Genome sequence of Kazachstania naganishii.</title>
        <authorList>
            <person name="Gordon J.L."/>
            <person name="Armisen D."/>
            <person name="Proux-Wera E."/>
            <person name="OhEigeartaigh S.S."/>
            <person name="Byrne K.P."/>
            <person name="Wolfe K.H."/>
        </authorList>
    </citation>
    <scope>NUCLEOTIDE SEQUENCE [LARGE SCALE GENOMIC DNA]</scope>
    <source>
        <strain evidence="4">ATCC MYA-139 / BCRC 22969 / CBS 8797 / CCRC 22969 / KCTC 17520 / NBRC 10181 / NCYC 3082</strain>
    </source>
</reference>
<dbReference type="PANTHER" id="PTHR11440">
    <property type="entry name" value="LECITHIN-CHOLESTEROL ACYLTRANSFERASE-RELATED"/>
    <property type="match status" value="1"/>
</dbReference>
<proteinExistence type="inferred from homology"/>
<feature type="domain" description="DUF676" evidence="2">
    <location>
        <begin position="184"/>
        <end position="243"/>
    </location>
</feature>
<name>J7S2V9_HUIN7</name>
<organism evidence="3 4">
    <name type="scientific">Huiozyma naganishii (strain ATCC MYA-139 / BCRC 22969 / CBS 8797 / KCTC 17520 / NBRC 10181 / NCYC 3082 / Yp74L-3)</name>
    <name type="common">Yeast</name>
    <name type="synonym">Kazachstania naganishii</name>
    <dbReference type="NCBI Taxonomy" id="1071383"/>
    <lineage>
        <taxon>Eukaryota</taxon>
        <taxon>Fungi</taxon>
        <taxon>Dikarya</taxon>
        <taxon>Ascomycota</taxon>
        <taxon>Saccharomycotina</taxon>
        <taxon>Saccharomycetes</taxon>
        <taxon>Saccharomycetales</taxon>
        <taxon>Saccharomycetaceae</taxon>
        <taxon>Huiozyma</taxon>
    </lineage>
</organism>
<dbReference type="SUPFAM" id="SSF53474">
    <property type="entry name" value="alpha/beta-Hydrolases"/>
    <property type="match status" value="1"/>
</dbReference>
<dbReference type="EMBL" id="HE978314">
    <property type="protein sequence ID" value="CCK68374.1"/>
    <property type="molecule type" value="Genomic_DNA"/>
</dbReference>
<dbReference type="Pfam" id="PF05057">
    <property type="entry name" value="DUF676"/>
    <property type="match status" value="1"/>
</dbReference>
<reference evidence="3 4" key="1">
    <citation type="journal article" date="2011" name="Proc. Natl. Acad. Sci. U.S.A.">
        <title>Evolutionary erosion of yeast sex chromosomes by mating-type switching accidents.</title>
        <authorList>
            <person name="Gordon J.L."/>
            <person name="Armisen D."/>
            <person name="Proux-Wera E."/>
            <person name="Oheigeartaigh S.S."/>
            <person name="Byrne K.P."/>
            <person name="Wolfe K.H."/>
        </authorList>
    </citation>
    <scope>NUCLEOTIDE SEQUENCE [LARGE SCALE GENOMIC DNA]</scope>
    <source>
        <strain evidence="4">ATCC MYA-139 / BCRC 22969 / CBS 8797 / CCRC 22969 / KCTC 17520 / NBRC 10181 / NCYC 3082</strain>
    </source>
</reference>
<dbReference type="InterPro" id="IPR029058">
    <property type="entry name" value="AB_hydrolase_fold"/>
</dbReference>
<dbReference type="eggNOG" id="ENOG502QQNH">
    <property type="taxonomic scope" value="Eukaryota"/>
</dbReference>
<dbReference type="RefSeq" id="XP_022462620.1">
    <property type="nucleotide sequence ID" value="XM_022611186.1"/>
</dbReference>
<evidence type="ECO:0000313" key="4">
    <source>
        <dbReference type="Proteomes" id="UP000006310"/>
    </source>
</evidence>
<evidence type="ECO:0000313" key="3">
    <source>
        <dbReference type="EMBL" id="CCK68374.1"/>
    </source>
</evidence>
<dbReference type="OMA" id="WIGIKEI"/>
<keyword evidence="4" id="KW-1185">Reference proteome</keyword>
<accession>J7S2V9</accession>
<dbReference type="AlphaFoldDB" id="J7S2V9"/>
<evidence type="ECO:0000256" key="1">
    <source>
        <dbReference type="ARBA" id="ARBA00007920"/>
    </source>
</evidence>
<protein>
    <recommendedName>
        <fullName evidence="2">DUF676 domain-containing protein</fullName>
    </recommendedName>
</protein>
<dbReference type="GeneID" id="34524009"/>
<dbReference type="GO" id="GO:0005758">
    <property type="term" value="C:mitochondrial intermembrane space"/>
    <property type="evidence" value="ECO:0007669"/>
    <property type="project" value="EnsemblFungi"/>
</dbReference>
<dbReference type="GO" id="GO:0004806">
    <property type="term" value="F:triacylglycerol lipase activity"/>
    <property type="evidence" value="ECO:0007669"/>
    <property type="project" value="EnsemblFungi"/>
</dbReference>
<dbReference type="Gene3D" id="3.40.50.1820">
    <property type="entry name" value="alpha/beta hydrolase"/>
    <property type="match status" value="1"/>
</dbReference>
<dbReference type="GO" id="GO:0019433">
    <property type="term" value="P:triglyceride catabolic process"/>
    <property type="evidence" value="ECO:0007669"/>
    <property type="project" value="EnsemblFungi"/>
</dbReference>
<dbReference type="GO" id="GO:0005743">
    <property type="term" value="C:mitochondrial inner membrane"/>
    <property type="evidence" value="ECO:0007669"/>
    <property type="project" value="EnsemblFungi"/>
</dbReference>
<dbReference type="KEGG" id="kng:KNAG_0A07210"/>
<sequence>MFSTLWNAFTPHPKGPTKQLPPASLNAIAAHTEDPTVKAFAACYDDNCTPRDTVIDSLPTIESYRAPKYPIVLCHGLSGFDRLILIPSLRNLINLILQHIHSNNADHFMDKEESAEQPGGDLVTVDYWIGIRELLEKNGCTVLTARVPSFGSIEERAAALHGILKRKTAEQLGSTRDPPTEKHPARVNLIAHSMGGLDARYLISRIPSSEKNYEVVSLTAISTPHQGSEMADFVVENFQLMKTLLAKKQPVLPICFYQLTTNYMRHFFNLVTPDDPAVHYFSYGSNFTPKWYSVFNMSWQVIYERSGGQDNDGMVTVQSAHWGEYMGTLHNMDHLDVINWQNKLIRNNGLAQAGPLQHPPIDILQFYLTITHNLAQRGF</sequence>
<dbReference type="HOGENOM" id="CLU_015737_1_2_1"/>
<gene>
    <name evidence="3" type="primary">KNAG0A07210</name>
    <name evidence="3" type="ordered locus">KNAG_0A07210</name>
</gene>